<evidence type="ECO:0000313" key="2">
    <source>
        <dbReference type="Proteomes" id="UP000237819"/>
    </source>
</evidence>
<organism evidence="1 2">
    <name type="scientific">Blastopirellula marina</name>
    <dbReference type="NCBI Taxonomy" id="124"/>
    <lineage>
        <taxon>Bacteria</taxon>
        <taxon>Pseudomonadati</taxon>
        <taxon>Planctomycetota</taxon>
        <taxon>Planctomycetia</taxon>
        <taxon>Pirellulales</taxon>
        <taxon>Pirellulaceae</taxon>
        <taxon>Blastopirellula</taxon>
    </lineage>
</organism>
<dbReference type="EMBL" id="PUHZ01000023">
    <property type="protein sequence ID" value="PQO43611.1"/>
    <property type="molecule type" value="Genomic_DNA"/>
</dbReference>
<comment type="caution">
    <text evidence="1">The sequence shown here is derived from an EMBL/GenBank/DDBJ whole genome shotgun (WGS) entry which is preliminary data.</text>
</comment>
<sequence>MSVPRNYAIRFRPSGGDAENDTRFVGGAIGLRLCGTTGTHRRYVRRYARGKRFSNEKRRKRRVAVRTRCAPTIPRGKRWDR</sequence>
<evidence type="ECO:0000313" key="1">
    <source>
        <dbReference type="EMBL" id="PQO43611.1"/>
    </source>
</evidence>
<reference evidence="1 2" key="1">
    <citation type="submission" date="2018-02" db="EMBL/GenBank/DDBJ databases">
        <title>Comparative genomes isolates from brazilian mangrove.</title>
        <authorList>
            <person name="Araujo J.E."/>
            <person name="Taketani R.G."/>
            <person name="Silva M.C.P."/>
            <person name="Loureco M.V."/>
            <person name="Andreote F.D."/>
        </authorList>
    </citation>
    <scope>NUCLEOTIDE SEQUENCE [LARGE SCALE GENOMIC DNA]</scope>
    <source>
        <strain evidence="1 2">Nap-Phe MGV</strain>
    </source>
</reference>
<accession>A0A2S8GH54</accession>
<name>A0A2S8GH54_9BACT</name>
<protein>
    <submittedName>
        <fullName evidence="1">Uncharacterized protein</fullName>
    </submittedName>
</protein>
<dbReference type="AlphaFoldDB" id="A0A2S8GH54"/>
<dbReference type="Proteomes" id="UP000237819">
    <property type="component" value="Unassembled WGS sequence"/>
</dbReference>
<proteinExistence type="predicted"/>
<gene>
    <name evidence="1" type="ORF">C5Y93_23470</name>
</gene>